<dbReference type="PROSITE" id="PS51186">
    <property type="entry name" value="GNAT"/>
    <property type="match status" value="1"/>
</dbReference>
<dbReference type="SUPFAM" id="SSF55729">
    <property type="entry name" value="Acyl-CoA N-acyltransferases (Nat)"/>
    <property type="match status" value="1"/>
</dbReference>
<evidence type="ECO:0000313" key="2">
    <source>
        <dbReference type="EMBL" id="MTW31672.1"/>
    </source>
</evidence>
<keyword evidence="3" id="KW-1185">Reference proteome</keyword>
<name>A0ABW9SI82_9BURK</name>
<gene>
    <name evidence="2" type="ORF">GM655_02405</name>
</gene>
<organism evidence="2 3">
    <name type="scientific">Pseudoduganella danionis</name>
    <dbReference type="NCBI Taxonomy" id="1890295"/>
    <lineage>
        <taxon>Bacteria</taxon>
        <taxon>Pseudomonadati</taxon>
        <taxon>Pseudomonadota</taxon>
        <taxon>Betaproteobacteria</taxon>
        <taxon>Burkholderiales</taxon>
        <taxon>Oxalobacteraceae</taxon>
        <taxon>Telluria group</taxon>
        <taxon>Pseudoduganella</taxon>
    </lineage>
</organism>
<protein>
    <submittedName>
        <fullName evidence="2">GNAT family N-acetyltransferase</fullName>
    </submittedName>
</protein>
<dbReference type="CDD" id="cd04301">
    <property type="entry name" value="NAT_SF"/>
    <property type="match status" value="1"/>
</dbReference>
<proteinExistence type="predicted"/>
<evidence type="ECO:0000259" key="1">
    <source>
        <dbReference type="PROSITE" id="PS51186"/>
    </source>
</evidence>
<comment type="caution">
    <text evidence="2">The sequence shown here is derived from an EMBL/GenBank/DDBJ whole genome shotgun (WGS) entry which is preliminary data.</text>
</comment>
<dbReference type="RefSeq" id="WP_371866690.1">
    <property type="nucleotide sequence ID" value="NZ_JBHLXK010000001.1"/>
</dbReference>
<dbReference type="Pfam" id="PF13527">
    <property type="entry name" value="Acetyltransf_9"/>
    <property type="match status" value="1"/>
</dbReference>
<feature type="domain" description="N-acetyltransferase" evidence="1">
    <location>
        <begin position="2"/>
        <end position="155"/>
    </location>
</feature>
<sequence length="284" mass="31613">MITYANVETTPAALARYRELFLACFPAGAADRFTADYLDWLYRANPDGRVVGFDAWDGDTLAAHYVCLPAQARFEGQLIRVLLSLNTATHPNYQGQGLFSQLAHMCYDAATALGYDAVYGVANANSTPGFIRKLGFQLVRPLEARIGLGPLLRRPSTRTPSFERYWSAAALAWRCANPNNPVRRHASGQGWQFFAPSLSPLLPAIAQLDHAAELPQIARVAWPSPARLFIGLVPDAERAYWNYASIPQRLRPSPLNLIFKPLSARVSRLDPARIRFSFLDFDAY</sequence>
<dbReference type="EMBL" id="WNKW01000001">
    <property type="protein sequence ID" value="MTW31672.1"/>
    <property type="molecule type" value="Genomic_DNA"/>
</dbReference>
<dbReference type="InterPro" id="IPR000182">
    <property type="entry name" value="GNAT_dom"/>
</dbReference>
<dbReference type="Proteomes" id="UP000735592">
    <property type="component" value="Unassembled WGS sequence"/>
</dbReference>
<dbReference type="Gene3D" id="3.40.630.30">
    <property type="match status" value="1"/>
</dbReference>
<evidence type="ECO:0000313" key="3">
    <source>
        <dbReference type="Proteomes" id="UP000735592"/>
    </source>
</evidence>
<reference evidence="2 3" key="1">
    <citation type="submission" date="2019-11" db="EMBL/GenBank/DDBJ databases">
        <title>Type strains purchased from KCTC, JCM and DSMZ.</title>
        <authorList>
            <person name="Lu H."/>
        </authorList>
    </citation>
    <scope>NUCLEOTIDE SEQUENCE [LARGE SCALE GENOMIC DNA]</scope>
    <source>
        <strain evidence="2 3">DSM 103461</strain>
    </source>
</reference>
<accession>A0ABW9SI82</accession>
<dbReference type="InterPro" id="IPR016181">
    <property type="entry name" value="Acyl_CoA_acyltransferase"/>
</dbReference>